<dbReference type="Proteomes" id="UP001209885">
    <property type="component" value="Unassembled WGS sequence"/>
</dbReference>
<evidence type="ECO:0008006" key="3">
    <source>
        <dbReference type="Google" id="ProtNLM"/>
    </source>
</evidence>
<organism evidence="1 2">
    <name type="scientific">Mangrovivirga halotolerans</name>
    <dbReference type="NCBI Taxonomy" id="2993936"/>
    <lineage>
        <taxon>Bacteria</taxon>
        <taxon>Pseudomonadati</taxon>
        <taxon>Bacteroidota</taxon>
        <taxon>Cytophagia</taxon>
        <taxon>Cytophagales</taxon>
        <taxon>Mangrovivirgaceae</taxon>
        <taxon>Mangrovivirga</taxon>
    </lineage>
</organism>
<keyword evidence="2" id="KW-1185">Reference proteome</keyword>
<evidence type="ECO:0000313" key="2">
    <source>
        <dbReference type="Proteomes" id="UP001209885"/>
    </source>
</evidence>
<dbReference type="Gene3D" id="2.180.10.10">
    <property type="entry name" value="RHS repeat-associated core"/>
    <property type="match status" value="1"/>
</dbReference>
<gene>
    <name evidence="1" type="ORF">OO013_15725</name>
</gene>
<comment type="caution">
    <text evidence="1">The sequence shown here is derived from an EMBL/GenBank/DDBJ whole genome shotgun (WGS) entry which is preliminary data.</text>
</comment>
<proteinExistence type="predicted"/>
<dbReference type="EMBL" id="JAPFQN010000009">
    <property type="protein sequence ID" value="MCX2745327.1"/>
    <property type="molecule type" value="Genomic_DNA"/>
</dbReference>
<reference evidence="1 2" key="1">
    <citation type="submission" date="2022-11" db="EMBL/GenBank/DDBJ databases">
        <title>The characterization of three novel Bacteroidetes species and genomic analysis of their roles in tidal elemental geochemical cycles.</title>
        <authorList>
            <person name="Ma K."/>
        </authorList>
    </citation>
    <scope>NUCLEOTIDE SEQUENCE [LARGE SCALE GENOMIC DNA]</scope>
    <source>
        <strain evidence="1 2">M17</strain>
    </source>
</reference>
<dbReference type="RefSeq" id="WP_266057884.1">
    <property type="nucleotide sequence ID" value="NZ_JAPFQN010000009.1"/>
</dbReference>
<protein>
    <recommendedName>
        <fullName evidence="3">YD repeat-containing protein</fullName>
    </recommendedName>
</protein>
<name>A0ABT3RVR5_9BACT</name>
<evidence type="ECO:0000313" key="1">
    <source>
        <dbReference type="EMBL" id="MCX2745327.1"/>
    </source>
</evidence>
<sequence>MIHRKTYKILEEGEKELVYEEITNKHGLLLSFKDYQSPDEFEAIHEYYSNKLIKSYREIINGIESSRTEYLYDQNQNLISRSLYVADELFEEVIYDYNQEGHTITTNRLGEKLEYYQESADGFEFTKEFFDDSNLYEKRIGKFDPKTNTEFVQTFDSNGDIYSNSLSVFDDNKNLLKFTLKNKNDNVLIDSEYKIKNDLVIFEDHKDYEIDEYYTVENEYDENNNLISQEFKDPSGRLIEYHKKIYDENNRLKSENGYSQGHFNAIYGSYVNGQKYLFEHDYKQI</sequence>
<accession>A0ABT3RVR5</accession>